<feature type="transmembrane region" description="Helical" evidence="5">
    <location>
        <begin position="394"/>
        <end position="412"/>
    </location>
</feature>
<keyword evidence="2 5" id="KW-0812">Transmembrane</keyword>
<evidence type="ECO:0000313" key="8">
    <source>
        <dbReference type="Proteomes" id="UP001176891"/>
    </source>
</evidence>
<comment type="subcellular location">
    <subcellularLocation>
        <location evidence="1">Membrane</location>
        <topology evidence="1">Multi-pass membrane protein</topology>
    </subcellularLocation>
</comment>
<evidence type="ECO:0000259" key="6">
    <source>
        <dbReference type="Pfam" id="PF04932"/>
    </source>
</evidence>
<comment type="caution">
    <text evidence="7">The sequence shown here is derived from an EMBL/GenBank/DDBJ whole genome shotgun (WGS) entry which is preliminary data.</text>
</comment>
<feature type="transmembrane region" description="Helical" evidence="5">
    <location>
        <begin position="168"/>
        <end position="185"/>
    </location>
</feature>
<keyword evidence="3 5" id="KW-1133">Transmembrane helix</keyword>
<organism evidence="7 8">
    <name type="scientific">Flavivirga amylovorans</name>
    <dbReference type="NCBI Taxonomy" id="870486"/>
    <lineage>
        <taxon>Bacteria</taxon>
        <taxon>Pseudomonadati</taxon>
        <taxon>Bacteroidota</taxon>
        <taxon>Flavobacteriia</taxon>
        <taxon>Flavobacteriales</taxon>
        <taxon>Flavobacteriaceae</taxon>
        <taxon>Flavivirga</taxon>
    </lineage>
</organism>
<dbReference type="InterPro" id="IPR051533">
    <property type="entry name" value="WaaL-like"/>
</dbReference>
<evidence type="ECO:0000256" key="5">
    <source>
        <dbReference type="SAM" id="Phobius"/>
    </source>
</evidence>
<proteinExistence type="predicted"/>
<keyword evidence="7" id="KW-0436">Ligase</keyword>
<feature type="transmembrane region" description="Helical" evidence="5">
    <location>
        <begin position="24"/>
        <end position="45"/>
    </location>
</feature>
<dbReference type="InterPro" id="IPR007016">
    <property type="entry name" value="O-antigen_ligase-rel_domated"/>
</dbReference>
<dbReference type="Proteomes" id="UP001176891">
    <property type="component" value="Unassembled WGS sequence"/>
</dbReference>
<keyword evidence="4 5" id="KW-0472">Membrane</keyword>
<dbReference type="PANTHER" id="PTHR37422:SF13">
    <property type="entry name" value="LIPOPOLYSACCHARIDE BIOSYNTHESIS PROTEIN PA4999-RELATED"/>
    <property type="match status" value="1"/>
</dbReference>
<keyword evidence="8" id="KW-1185">Reference proteome</keyword>
<protein>
    <submittedName>
        <fullName evidence="7">O-antigen ligase family protein</fullName>
    </submittedName>
</protein>
<feature type="transmembrane region" description="Helical" evidence="5">
    <location>
        <begin position="219"/>
        <end position="236"/>
    </location>
</feature>
<feature type="transmembrane region" description="Helical" evidence="5">
    <location>
        <begin position="245"/>
        <end position="263"/>
    </location>
</feature>
<accession>A0ABT8X5K3</accession>
<feature type="domain" description="O-antigen ligase-related" evidence="6">
    <location>
        <begin position="203"/>
        <end position="357"/>
    </location>
</feature>
<dbReference type="RefSeq" id="WP_303283936.1">
    <property type="nucleotide sequence ID" value="NZ_BAABCZ010000003.1"/>
</dbReference>
<sequence length="421" mass="49031">MKGEKVFNAIVEAFFIGMAITIPFWMLFNNIVVILGLSTSIIYFFKFKKDKRIWQSIYTAYIFLYALMIIALLYTANLKIGFQKLEQRLLFIVLPLICFSFTKYINSSLIKKILKWFVYSILVAVFIILIVATKKTLYFGSLNPFNEINGNFFSYIEFTNVLDEIHPIYFGTYVLFSIFILGNDYFENDEIIKLKPVLRLLCILLFTIISFLLNSFLLTALTLIVLVYFSILLIRLKKIHSIMKGIVVLLFLASMIFSSFFIYNKFKGLDLKNDLVNRDFSGTQFTAVKARMAKLYCSVDLILDNFWIGVAPGDEKEELLRCYHRNNFRHGVERNFNSHNQYLTEFIYTGVFGFIGLIVLFLIIFRRGLLEGNNYLIAIGIIFFVFSLTESALVRNKGIVFFVFFSCFLFHLKKEKSLSKP</sequence>
<dbReference type="Pfam" id="PF04932">
    <property type="entry name" value="Wzy_C"/>
    <property type="match status" value="1"/>
</dbReference>
<evidence type="ECO:0000313" key="7">
    <source>
        <dbReference type="EMBL" id="MDO5989276.1"/>
    </source>
</evidence>
<feature type="transmembrane region" description="Helical" evidence="5">
    <location>
        <begin position="346"/>
        <end position="365"/>
    </location>
</feature>
<dbReference type="EMBL" id="JAUOEM010000007">
    <property type="protein sequence ID" value="MDO5989276.1"/>
    <property type="molecule type" value="Genomic_DNA"/>
</dbReference>
<feature type="transmembrane region" description="Helical" evidence="5">
    <location>
        <begin position="113"/>
        <end position="132"/>
    </location>
</feature>
<evidence type="ECO:0000256" key="2">
    <source>
        <dbReference type="ARBA" id="ARBA00022692"/>
    </source>
</evidence>
<feature type="transmembrane region" description="Helical" evidence="5">
    <location>
        <begin position="197"/>
        <end position="213"/>
    </location>
</feature>
<name>A0ABT8X5K3_9FLAO</name>
<gene>
    <name evidence="7" type="ORF">Q4Q39_17870</name>
</gene>
<dbReference type="GO" id="GO:0016874">
    <property type="term" value="F:ligase activity"/>
    <property type="evidence" value="ECO:0007669"/>
    <property type="project" value="UniProtKB-KW"/>
</dbReference>
<evidence type="ECO:0000256" key="1">
    <source>
        <dbReference type="ARBA" id="ARBA00004141"/>
    </source>
</evidence>
<evidence type="ECO:0000256" key="3">
    <source>
        <dbReference type="ARBA" id="ARBA00022989"/>
    </source>
</evidence>
<feature type="transmembrane region" description="Helical" evidence="5">
    <location>
        <begin position="88"/>
        <end position="106"/>
    </location>
</feature>
<feature type="transmembrane region" description="Helical" evidence="5">
    <location>
        <begin position="372"/>
        <end position="388"/>
    </location>
</feature>
<dbReference type="PANTHER" id="PTHR37422">
    <property type="entry name" value="TEICHURONIC ACID BIOSYNTHESIS PROTEIN TUAE"/>
    <property type="match status" value="1"/>
</dbReference>
<feature type="transmembrane region" description="Helical" evidence="5">
    <location>
        <begin position="57"/>
        <end position="76"/>
    </location>
</feature>
<evidence type="ECO:0000256" key="4">
    <source>
        <dbReference type="ARBA" id="ARBA00023136"/>
    </source>
</evidence>
<reference evidence="7" key="1">
    <citation type="submission" date="2023-07" db="EMBL/GenBank/DDBJ databases">
        <title>Two novel species in the genus Flavivirga.</title>
        <authorList>
            <person name="Kwon K."/>
        </authorList>
    </citation>
    <scope>NUCLEOTIDE SEQUENCE</scope>
    <source>
        <strain evidence="7">KACC 14157</strain>
    </source>
</reference>